<keyword evidence="3" id="KW-0067">ATP-binding</keyword>
<evidence type="ECO:0000256" key="2">
    <source>
        <dbReference type="ARBA" id="ARBA00022737"/>
    </source>
</evidence>
<dbReference type="InterPro" id="IPR011009">
    <property type="entry name" value="Kinase-like_dom_sf"/>
</dbReference>
<accession>A0A4R0P2X6</accession>
<dbReference type="Gene3D" id="1.10.510.10">
    <property type="entry name" value="Transferase(Phosphotransferase) domain 1"/>
    <property type="match status" value="1"/>
</dbReference>
<dbReference type="GO" id="GO:0005524">
    <property type="term" value="F:ATP binding"/>
    <property type="evidence" value="ECO:0007669"/>
    <property type="project" value="UniProtKB-UniRule"/>
</dbReference>
<dbReference type="SUPFAM" id="SSF52058">
    <property type="entry name" value="L domain-like"/>
    <property type="match status" value="1"/>
</dbReference>
<reference evidence="5 6" key="1">
    <citation type="submission" date="2019-02" db="EMBL/GenBank/DDBJ databases">
        <title>Pedobacter sp. RP-3-11 sp. nov., isolated from Arctic soil.</title>
        <authorList>
            <person name="Dahal R.H."/>
        </authorList>
    </citation>
    <scope>NUCLEOTIDE SEQUENCE [LARGE SCALE GENOMIC DNA]</scope>
    <source>
        <strain evidence="5 6">RP-3-11</strain>
    </source>
</reference>
<dbReference type="AlphaFoldDB" id="A0A4R0P2X6"/>
<dbReference type="InterPro" id="IPR050216">
    <property type="entry name" value="LRR_domain-containing"/>
</dbReference>
<keyword evidence="1" id="KW-0433">Leucine-rich repeat</keyword>
<comment type="caution">
    <text evidence="5">The sequence shown here is derived from an EMBL/GenBank/DDBJ whole genome shotgun (WGS) entry which is preliminary data.</text>
</comment>
<protein>
    <submittedName>
        <fullName evidence="5">Protein kinase</fullName>
    </submittedName>
</protein>
<evidence type="ECO:0000256" key="1">
    <source>
        <dbReference type="ARBA" id="ARBA00022614"/>
    </source>
</evidence>
<name>A0A4R0P2X6_9SPHI</name>
<gene>
    <name evidence="5" type="ORF">EZ449_08480</name>
</gene>
<dbReference type="PANTHER" id="PTHR48051">
    <property type="match status" value="1"/>
</dbReference>
<dbReference type="PROSITE" id="PS51450">
    <property type="entry name" value="LRR"/>
    <property type="match status" value="1"/>
</dbReference>
<dbReference type="InterPro" id="IPR017441">
    <property type="entry name" value="Protein_kinase_ATP_BS"/>
</dbReference>
<dbReference type="OrthoDB" id="8532199at2"/>
<dbReference type="PANTHER" id="PTHR48051:SF1">
    <property type="entry name" value="RAS SUPPRESSOR PROTEIN 1"/>
    <property type="match status" value="1"/>
</dbReference>
<dbReference type="InterPro" id="IPR000719">
    <property type="entry name" value="Prot_kinase_dom"/>
</dbReference>
<dbReference type="PROSITE" id="PS00107">
    <property type="entry name" value="PROTEIN_KINASE_ATP"/>
    <property type="match status" value="1"/>
</dbReference>
<evidence type="ECO:0000313" key="5">
    <source>
        <dbReference type="EMBL" id="TCD10917.1"/>
    </source>
</evidence>
<evidence type="ECO:0000256" key="3">
    <source>
        <dbReference type="PROSITE-ProRule" id="PRU10141"/>
    </source>
</evidence>
<dbReference type="Gene3D" id="3.80.10.10">
    <property type="entry name" value="Ribonuclease Inhibitor"/>
    <property type="match status" value="2"/>
</dbReference>
<dbReference type="GO" id="GO:0004672">
    <property type="term" value="F:protein kinase activity"/>
    <property type="evidence" value="ECO:0007669"/>
    <property type="project" value="InterPro"/>
</dbReference>
<evidence type="ECO:0000259" key="4">
    <source>
        <dbReference type="PROSITE" id="PS50011"/>
    </source>
</evidence>
<dbReference type="GO" id="GO:0005737">
    <property type="term" value="C:cytoplasm"/>
    <property type="evidence" value="ECO:0007669"/>
    <property type="project" value="TreeGrafter"/>
</dbReference>
<organism evidence="5 6">
    <name type="scientific">Pedobacter frigidisoli</name>
    <dbReference type="NCBI Taxonomy" id="2530455"/>
    <lineage>
        <taxon>Bacteria</taxon>
        <taxon>Pseudomonadati</taxon>
        <taxon>Bacteroidota</taxon>
        <taxon>Sphingobacteriia</taxon>
        <taxon>Sphingobacteriales</taxon>
        <taxon>Sphingobacteriaceae</taxon>
        <taxon>Pedobacter</taxon>
    </lineage>
</organism>
<dbReference type="Pfam" id="PF07714">
    <property type="entry name" value="PK_Tyr_Ser-Thr"/>
    <property type="match status" value="1"/>
</dbReference>
<proteinExistence type="predicted"/>
<keyword evidence="5" id="KW-0418">Kinase</keyword>
<sequence length="465" mass="52306">MAIICSFIWRKYLYNPNFAQHKLLAAVQTLKQLVSGELKGIVSLKISENLEIFPVEIFELADTLELLDLSSNRLVKLPADFGRLRNLKIFFCSDNLFKVLPEVLADCPFLDIVGFKSNMIEFIPSKALNINLRWLILTNNKLLKLPAEIGSCVKMQKLMLAGNRLRDLPKELQLCEHLSLLRISANELQYLPEWLLTMNRLAWLAFSGNDFNRNPIIKNIPVINLDELQFSDKLGEGASGIIYKASRIVDQVNVAVKIFKGDVTSDGYPEDEMNAYIQAGGHFGLVNLLGQIDAPEQGKRGLVMALIPSSFYNLGRPPSLASCTRDVFGDDILLSSKLLYKIALTIASVAEQLRSRGIIHGDLYAHNILIDNEGNTLFGDFGAASLYDLEDDAQTLQLEKIEVRAYGFLLDDLLSICQDSEDLLFRKEIMKLRDNCLSLDFSDRPSFNEIVMQLSHITLFPNINS</sequence>
<dbReference type="InterPro" id="IPR001245">
    <property type="entry name" value="Ser-Thr/Tyr_kinase_cat_dom"/>
</dbReference>
<dbReference type="EMBL" id="SJSN01000005">
    <property type="protein sequence ID" value="TCD10917.1"/>
    <property type="molecule type" value="Genomic_DNA"/>
</dbReference>
<dbReference type="InterPro" id="IPR032675">
    <property type="entry name" value="LRR_dom_sf"/>
</dbReference>
<keyword evidence="6" id="KW-1185">Reference proteome</keyword>
<dbReference type="Proteomes" id="UP000291485">
    <property type="component" value="Unassembled WGS sequence"/>
</dbReference>
<keyword evidence="5" id="KW-0808">Transferase</keyword>
<feature type="binding site" evidence="3">
    <location>
        <position position="257"/>
    </location>
    <ligand>
        <name>ATP</name>
        <dbReference type="ChEBI" id="CHEBI:30616"/>
    </ligand>
</feature>
<evidence type="ECO:0000313" key="6">
    <source>
        <dbReference type="Proteomes" id="UP000291485"/>
    </source>
</evidence>
<feature type="domain" description="Protein kinase" evidence="4">
    <location>
        <begin position="228"/>
        <end position="465"/>
    </location>
</feature>
<dbReference type="Pfam" id="PF00560">
    <property type="entry name" value="LRR_1"/>
    <property type="match status" value="1"/>
</dbReference>
<keyword evidence="2" id="KW-0677">Repeat</keyword>
<dbReference type="InterPro" id="IPR001611">
    <property type="entry name" value="Leu-rich_rpt"/>
</dbReference>
<dbReference type="PROSITE" id="PS50011">
    <property type="entry name" value="PROTEIN_KINASE_DOM"/>
    <property type="match status" value="1"/>
</dbReference>
<dbReference type="SUPFAM" id="SSF56112">
    <property type="entry name" value="Protein kinase-like (PK-like)"/>
    <property type="match status" value="1"/>
</dbReference>
<keyword evidence="3" id="KW-0547">Nucleotide-binding</keyword>